<evidence type="ECO:0000256" key="4">
    <source>
        <dbReference type="ARBA" id="ARBA00022679"/>
    </source>
</evidence>
<evidence type="ECO:0000256" key="8">
    <source>
        <dbReference type="SAM" id="MobiDB-lite"/>
    </source>
</evidence>
<keyword evidence="6 9" id="KW-1133">Transmembrane helix</keyword>
<dbReference type="PANTHER" id="PTHR33908:SF11">
    <property type="entry name" value="MEMBRANE PROTEIN"/>
    <property type="match status" value="1"/>
</dbReference>
<dbReference type="InterPro" id="IPR050297">
    <property type="entry name" value="LipidA_mod_glycosyltrf_83"/>
</dbReference>
<evidence type="ECO:0000256" key="9">
    <source>
        <dbReference type="SAM" id="Phobius"/>
    </source>
</evidence>
<evidence type="ECO:0000313" key="11">
    <source>
        <dbReference type="Proteomes" id="UP000826793"/>
    </source>
</evidence>
<name>A0A9D2MVG1_9FIRM</name>
<keyword evidence="2" id="KW-1003">Cell membrane</keyword>
<feature type="transmembrane region" description="Helical" evidence="9">
    <location>
        <begin position="384"/>
        <end position="404"/>
    </location>
</feature>
<keyword evidence="7 9" id="KW-0472">Membrane</keyword>
<evidence type="ECO:0000256" key="6">
    <source>
        <dbReference type="ARBA" id="ARBA00022989"/>
    </source>
</evidence>
<dbReference type="AlphaFoldDB" id="A0A9D2MVG1"/>
<protein>
    <submittedName>
        <fullName evidence="10">Glycosyltransferase family 39 protein</fullName>
        <ecNumber evidence="10">2.4.-.-</ecNumber>
    </submittedName>
</protein>
<dbReference type="EMBL" id="DWXG01000049">
    <property type="protein sequence ID" value="HJB98179.1"/>
    <property type="molecule type" value="Genomic_DNA"/>
</dbReference>
<gene>
    <name evidence="10" type="ORF">H9710_06330</name>
</gene>
<feature type="transmembrane region" description="Helical" evidence="9">
    <location>
        <begin position="59"/>
        <end position="87"/>
    </location>
</feature>
<evidence type="ECO:0000313" key="10">
    <source>
        <dbReference type="EMBL" id="HJB98179.1"/>
    </source>
</evidence>
<dbReference type="GO" id="GO:0009103">
    <property type="term" value="P:lipopolysaccharide biosynthetic process"/>
    <property type="evidence" value="ECO:0007669"/>
    <property type="project" value="UniProtKB-ARBA"/>
</dbReference>
<feature type="transmembrane region" description="Helical" evidence="9">
    <location>
        <begin position="208"/>
        <end position="229"/>
    </location>
</feature>
<evidence type="ECO:0000256" key="3">
    <source>
        <dbReference type="ARBA" id="ARBA00022676"/>
    </source>
</evidence>
<evidence type="ECO:0000256" key="2">
    <source>
        <dbReference type="ARBA" id="ARBA00022475"/>
    </source>
</evidence>
<evidence type="ECO:0000256" key="7">
    <source>
        <dbReference type="ARBA" id="ARBA00023136"/>
    </source>
</evidence>
<evidence type="ECO:0000256" key="1">
    <source>
        <dbReference type="ARBA" id="ARBA00004651"/>
    </source>
</evidence>
<organism evidence="10 11">
    <name type="scientific">Candidatus Acutalibacter pullicola</name>
    <dbReference type="NCBI Taxonomy" id="2838417"/>
    <lineage>
        <taxon>Bacteria</taxon>
        <taxon>Bacillati</taxon>
        <taxon>Bacillota</taxon>
        <taxon>Clostridia</taxon>
        <taxon>Eubacteriales</taxon>
        <taxon>Acutalibacteraceae</taxon>
        <taxon>Acutalibacter</taxon>
    </lineage>
</organism>
<dbReference type="PANTHER" id="PTHR33908">
    <property type="entry name" value="MANNOSYLTRANSFERASE YKCB-RELATED"/>
    <property type="match status" value="1"/>
</dbReference>
<keyword evidence="5 9" id="KW-0812">Transmembrane</keyword>
<feature type="transmembrane region" description="Helical" evidence="9">
    <location>
        <begin position="124"/>
        <end position="148"/>
    </location>
</feature>
<reference evidence="10" key="2">
    <citation type="submission" date="2021-04" db="EMBL/GenBank/DDBJ databases">
        <authorList>
            <person name="Gilroy R."/>
        </authorList>
    </citation>
    <scope>NUCLEOTIDE SEQUENCE</scope>
    <source>
        <strain evidence="10">CHK185-1770</strain>
    </source>
</reference>
<feature type="transmembrane region" description="Helical" evidence="9">
    <location>
        <begin position="155"/>
        <end position="174"/>
    </location>
</feature>
<feature type="transmembrane region" description="Helical" evidence="9">
    <location>
        <begin position="180"/>
        <end position="199"/>
    </location>
</feature>
<feature type="region of interest" description="Disordered" evidence="8">
    <location>
        <begin position="426"/>
        <end position="448"/>
    </location>
</feature>
<comment type="subcellular location">
    <subcellularLocation>
        <location evidence="1">Cell membrane</location>
        <topology evidence="1">Multi-pass membrane protein</topology>
    </subcellularLocation>
</comment>
<dbReference type="Proteomes" id="UP000826793">
    <property type="component" value="Unassembled WGS sequence"/>
</dbReference>
<feature type="transmembrane region" description="Helical" evidence="9">
    <location>
        <begin position="336"/>
        <end position="353"/>
    </location>
</feature>
<comment type="caution">
    <text evidence="10">The sequence shown here is derived from an EMBL/GenBank/DDBJ whole genome shotgun (WGS) entry which is preliminary data.</text>
</comment>
<proteinExistence type="predicted"/>
<dbReference type="GO" id="GO:0016763">
    <property type="term" value="F:pentosyltransferase activity"/>
    <property type="evidence" value="ECO:0007669"/>
    <property type="project" value="TreeGrafter"/>
</dbReference>
<feature type="transmembrane region" description="Helical" evidence="9">
    <location>
        <begin position="360"/>
        <end position="378"/>
    </location>
</feature>
<keyword evidence="4 10" id="KW-0808">Transferase</keyword>
<accession>A0A9D2MVG1</accession>
<reference evidence="10" key="1">
    <citation type="journal article" date="2021" name="PeerJ">
        <title>Extensive microbial diversity within the chicken gut microbiome revealed by metagenomics and culture.</title>
        <authorList>
            <person name="Gilroy R."/>
            <person name="Ravi A."/>
            <person name="Getino M."/>
            <person name="Pursley I."/>
            <person name="Horton D.L."/>
            <person name="Alikhan N.F."/>
            <person name="Baker D."/>
            <person name="Gharbi K."/>
            <person name="Hall N."/>
            <person name="Watson M."/>
            <person name="Adriaenssens E.M."/>
            <person name="Foster-Nyarko E."/>
            <person name="Jarju S."/>
            <person name="Secka A."/>
            <person name="Antonio M."/>
            <person name="Oren A."/>
            <person name="Chaudhuri R.R."/>
            <person name="La Ragione R."/>
            <person name="Hildebrand F."/>
            <person name="Pallen M.J."/>
        </authorList>
    </citation>
    <scope>NUCLEOTIDE SEQUENCE</scope>
    <source>
        <strain evidence="10">CHK185-1770</strain>
    </source>
</reference>
<dbReference type="EC" id="2.4.-.-" evidence="10"/>
<keyword evidence="3 10" id="KW-0328">Glycosyltransferase</keyword>
<sequence length="448" mass="50096">MVLLFLCFLVRYVWVVQNPIGPASDYYTFYHAAETLAENFSIADLEESLPRYLALFPHIFGYASFLSVLFTLFGPSPFVAAVTNVVLSTISMALLYYIGLRLSGRFMAVAVSLLWIFYPSQILFNMFVLSEPYYTMLLLASLALLLWIRQRLSKFSFWQSAVAGIPLGILLGLANTTRPIAAIILIAAAILFFVVEPLAKKPDTGKKALLFLTMCLLFSAVGTANNWLFTHRVGEAPATTPGYNIYVGFNVESDGKWNQDDSDTLVQYNQDESLSAREVQSAMLKEAVQRITSGTIDFSQLFYEKLTVLWQTDDAPIFYGKTVMEQPEKLSAQCNGFYYLTWIGSLVGAWYLFRRKGQSFTYLFPLFLLGLTMAQMLVEVATRYHYAGVPFLALLAAYGLAGLARSSEERAAKTSAWYAARHSGAESNHLGKGGLFHERGLDKAKNRD</sequence>
<dbReference type="GO" id="GO:0005886">
    <property type="term" value="C:plasma membrane"/>
    <property type="evidence" value="ECO:0007669"/>
    <property type="project" value="UniProtKB-SubCell"/>
</dbReference>
<feature type="transmembrane region" description="Helical" evidence="9">
    <location>
        <begin position="94"/>
        <end position="118"/>
    </location>
</feature>
<feature type="compositionally biased region" description="Basic and acidic residues" evidence="8">
    <location>
        <begin position="435"/>
        <end position="448"/>
    </location>
</feature>
<evidence type="ECO:0000256" key="5">
    <source>
        <dbReference type="ARBA" id="ARBA00022692"/>
    </source>
</evidence>